<accession>A0A939JXK7</accession>
<dbReference type="RefSeq" id="WP_207335088.1">
    <property type="nucleotide sequence ID" value="NZ_JAFMYU010000005.1"/>
</dbReference>
<gene>
    <name evidence="1" type="ORF">J2I48_09030</name>
</gene>
<organism evidence="1 2">
    <name type="scientific">Fibrella aquatilis</name>
    <dbReference type="NCBI Taxonomy" id="2817059"/>
    <lineage>
        <taxon>Bacteria</taxon>
        <taxon>Pseudomonadati</taxon>
        <taxon>Bacteroidota</taxon>
        <taxon>Cytophagia</taxon>
        <taxon>Cytophagales</taxon>
        <taxon>Spirosomataceae</taxon>
        <taxon>Fibrella</taxon>
    </lineage>
</organism>
<evidence type="ECO:0000313" key="2">
    <source>
        <dbReference type="Proteomes" id="UP000664795"/>
    </source>
</evidence>
<sequence>MRAYLMGLFVDVQGRTQRMRDELRRLPQSLVPAFFMNDTLTMLDRLSAEIDGVIRENAQLYESLLDLGADTANRLMNDYNPGYIATYTRLYQALQRVEFRYTVIVRYGNPEAEFSRFLNRIYGEIGLAKPLPVVSLIRNAQDYYSAHCLHRVIGVPIEEEHHLLNWPDLYHEIGHFVYDEHRTFLLGDGQVVKQVKAHFAAQIDRAGANKKAYWQNLQTSWLDYWLMEFSCDLIATYLTGRAYAWGNFRLSSIIPANENRQPQRHIYTSHLTHPPNEARMRIIVKMLGRCGWTPDELAPLQADWVAYTRLSMNRKPANYAAIVPDALLNLLVDCVLAECPNIKLVGYHEQLRYAPVHTPPVAHLLDMAWQQLLTQPATYSVWEAEQIRLLHATDTPATGG</sequence>
<keyword evidence="2" id="KW-1185">Reference proteome</keyword>
<reference evidence="1 2" key="1">
    <citation type="submission" date="2021-03" db="EMBL/GenBank/DDBJ databases">
        <title>Fibrella sp. HMF5036 genome sequencing and assembly.</title>
        <authorList>
            <person name="Kang H."/>
            <person name="Kim H."/>
            <person name="Bae S."/>
            <person name="Joh K."/>
        </authorList>
    </citation>
    <scope>NUCLEOTIDE SEQUENCE [LARGE SCALE GENOMIC DNA]</scope>
    <source>
        <strain evidence="1 2">HMF5036</strain>
    </source>
</reference>
<name>A0A939JXK7_9BACT</name>
<dbReference type="EMBL" id="JAFMYU010000005">
    <property type="protein sequence ID" value="MBO0931134.1"/>
    <property type="molecule type" value="Genomic_DNA"/>
</dbReference>
<evidence type="ECO:0000313" key="1">
    <source>
        <dbReference type="EMBL" id="MBO0931134.1"/>
    </source>
</evidence>
<protein>
    <submittedName>
        <fullName evidence="1">Uncharacterized protein</fullName>
    </submittedName>
</protein>
<proteinExistence type="predicted"/>
<comment type="caution">
    <text evidence="1">The sequence shown here is derived from an EMBL/GenBank/DDBJ whole genome shotgun (WGS) entry which is preliminary data.</text>
</comment>
<dbReference type="Proteomes" id="UP000664795">
    <property type="component" value="Unassembled WGS sequence"/>
</dbReference>
<dbReference type="AlphaFoldDB" id="A0A939JXK7"/>